<reference evidence="2 3" key="1">
    <citation type="submission" date="2015-08" db="EMBL/GenBank/DDBJ databases">
        <title>Next Generation Sequencing and Analysis of the Genome of Puccinia sorghi L Schw, the Causal Agent of Maize Common Rust.</title>
        <authorList>
            <person name="Rochi L."/>
            <person name="Burguener G."/>
            <person name="Darino M."/>
            <person name="Turjanski A."/>
            <person name="Kreff E."/>
            <person name="Dieguez M.J."/>
            <person name="Sacco F."/>
        </authorList>
    </citation>
    <scope>NUCLEOTIDE SEQUENCE [LARGE SCALE GENOMIC DNA]</scope>
    <source>
        <strain evidence="2 3">RO10H11247</strain>
    </source>
</reference>
<keyword evidence="1" id="KW-1133">Transmembrane helix</keyword>
<gene>
    <name evidence="2" type="ORF">VP01_1876g1</name>
</gene>
<evidence type="ECO:0000313" key="3">
    <source>
        <dbReference type="Proteomes" id="UP000037035"/>
    </source>
</evidence>
<dbReference type="VEuPathDB" id="FungiDB:VP01_1876g1"/>
<organism evidence="2 3">
    <name type="scientific">Puccinia sorghi</name>
    <dbReference type="NCBI Taxonomy" id="27349"/>
    <lineage>
        <taxon>Eukaryota</taxon>
        <taxon>Fungi</taxon>
        <taxon>Dikarya</taxon>
        <taxon>Basidiomycota</taxon>
        <taxon>Pucciniomycotina</taxon>
        <taxon>Pucciniomycetes</taxon>
        <taxon>Pucciniales</taxon>
        <taxon>Pucciniaceae</taxon>
        <taxon>Puccinia</taxon>
    </lineage>
</organism>
<keyword evidence="1" id="KW-0472">Membrane</keyword>
<evidence type="ECO:0000256" key="1">
    <source>
        <dbReference type="SAM" id="Phobius"/>
    </source>
</evidence>
<sequence length="335" mass="38664">MIKFTRDPHLCAENWFRDPPGPAPKHPVRCGSKVGGLEERCEASNMALGCTLSFYKEGVIIFKYLNHLKLFLTFNREQNPDFKFDSSGSQIQEIIYGFRAVVQCDTLLHSGFLLCNHRQALSSMVVIKCHSFSQRYVSLIVLWFIHDSTYLSSIDTSNYLIGSFHSFSVEPFPRSELQQSDSLLNLNPSTPFSGRDKTDSTTVLGKPFPFLLGYFLFLLYLSFPIHFLFLFPFIFFFHFLSLDRYNIFHYYLNSGLGTESNRPLQKDSDQTNDSVDNDRREMARTLFKAVGIFIRHSRNWMFGVQTQKIEGNQTCVFEINNSRIIAPMNSTHKIT</sequence>
<accession>A0A0L6VD80</accession>
<keyword evidence="3" id="KW-1185">Reference proteome</keyword>
<keyword evidence="1" id="KW-0812">Transmembrane</keyword>
<comment type="caution">
    <text evidence="2">The sequence shown here is derived from an EMBL/GenBank/DDBJ whole genome shotgun (WGS) entry which is preliminary data.</text>
</comment>
<protein>
    <submittedName>
        <fullName evidence="2">Uncharacterized protein</fullName>
    </submittedName>
</protein>
<proteinExistence type="predicted"/>
<dbReference type="AlphaFoldDB" id="A0A0L6VD80"/>
<evidence type="ECO:0000313" key="2">
    <source>
        <dbReference type="EMBL" id="KNZ58703.1"/>
    </source>
</evidence>
<dbReference type="EMBL" id="LAVV01006699">
    <property type="protein sequence ID" value="KNZ58703.1"/>
    <property type="molecule type" value="Genomic_DNA"/>
</dbReference>
<name>A0A0L6VD80_9BASI</name>
<dbReference type="Proteomes" id="UP000037035">
    <property type="component" value="Unassembled WGS sequence"/>
</dbReference>
<feature type="transmembrane region" description="Helical" evidence="1">
    <location>
        <begin position="211"/>
        <end position="240"/>
    </location>
</feature>